<dbReference type="Proteomes" id="UP000466794">
    <property type="component" value="Unassembled WGS sequence"/>
</dbReference>
<proteinExistence type="predicted"/>
<comment type="caution">
    <text evidence="1">The sequence shown here is derived from an EMBL/GenBank/DDBJ whole genome shotgun (WGS) entry which is preliminary data.</text>
</comment>
<organism evidence="1 2">
    <name type="scientific">Nocardia terrae</name>
    <dbReference type="NCBI Taxonomy" id="2675851"/>
    <lineage>
        <taxon>Bacteria</taxon>
        <taxon>Bacillati</taxon>
        <taxon>Actinomycetota</taxon>
        <taxon>Actinomycetes</taxon>
        <taxon>Mycobacteriales</taxon>
        <taxon>Nocardiaceae</taxon>
        <taxon>Nocardia</taxon>
    </lineage>
</organism>
<dbReference type="Gene3D" id="1.10.8.1060">
    <property type="entry name" value="Corynebacterium glutamicum thioredoxin-dependent arsenate reductase, N-terminal domain"/>
    <property type="match status" value="1"/>
</dbReference>
<evidence type="ECO:0000313" key="2">
    <source>
        <dbReference type="Proteomes" id="UP000466794"/>
    </source>
</evidence>
<dbReference type="AlphaFoldDB" id="A0A7K1UVM6"/>
<dbReference type="NCBIfam" id="NF046112">
    <property type="entry name" value="MSMEG_6209_Nter"/>
    <property type="match status" value="1"/>
</dbReference>
<evidence type="ECO:0000313" key="1">
    <source>
        <dbReference type="EMBL" id="MVU78385.1"/>
    </source>
</evidence>
<dbReference type="RefSeq" id="WP_157387890.1">
    <property type="nucleotide sequence ID" value="NZ_WRPP01000002.1"/>
</dbReference>
<sequence length="69" mass="7360">MFEQTVDRLCLEFGGSAPRDHIESVLRRSLSDLAGSPVGALPELGERLARQRLSDASPAPHPVPALVVA</sequence>
<keyword evidence="2" id="KW-1185">Reference proteome</keyword>
<dbReference type="EMBL" id="WRPP01000002">
    <property type="protein sequence ID" value="MVU78385.1"/>
    <property type="molecule type" value="Genomic_DNA"/>
</dbReference>
<protein>
    <submittedName>
        <fullName evidence="1">Uncharacterized protein</fullName>
    </submittedName>
</protein>
<reference evidence="1 2" key="1">
    <citation type="submission" date="2019-12" db="EMBL/GenBank/DDBJ databases">
        <title>Nocardia sp. nov. ET3-3 isolated from soil.</title>
        <authorList>
            <person name="Kanchanasin P."/>
            <person name="Tanasupawat S."/>
            <person name="Yuki M."/>
            <person name="Kudo T."/>
        </authorList>
    </citation>
    <scope>NUCLEOTIDE SEQUENCE [LARGE SCALE GENOMIC DNA]</scope>
    <source>
        <strain evidence="1 2">ET3-3</strain>
    </source>
</reference>
<gene>
    <name evidence="1" type="ORF">GPX89_14165</name>
</gene>
<accession>A0A7K1UVM6</accession>
<name>A0A7K1UVM6_9NOCA</name>